<feature type="transmembrane region" description="Helical" evidence="9">
    <location>
        <begin position="600"/>
        <end position="620"/>
    </location>
</feature>
<feature type="transmembrane region" description="Helical" evidence="9">
    <location>
        <begin position="390"/>
        <end position="411"/>
    </location>
</feature>
<feature type="transmembrane region" description="Helical" evidence="9">
    <location>
        <begin position="362"/>
        <end position="383"/>
    </location>
</feature>
<evidence type="ECO:0000256" key="8">
    <source>
        <dbReference type="SAM" id="MobiDB-lite"/>
    </source>
</evidence>
<feature type="compositionally biased region" description="Polar residues" evidence="8">
    <location>
        <begin position="117"/>
        <end position="128"/>
    </location>
</feature>
<feature type="compositionally biased region" description="Polar residues" evidence="8">
    <location>
        <begin position="158"/>
        <end position="170"/>
    </location>
</feature>
<proteinExistence type="inferred from homology"/>
<evidence type="ECO:0000256" key="7">
    <source>
        <dbReference type="ARBA" id="ARBA00023136"/>
    </source>
</evidence>
<dbReference type="EMBL" id="CP042188">
    <property type="protein sequence ID" value="QDS70264.1"/>
    <property type="molecule type" value="Genomic_DNA"/>
</dbReference>
<keyword evidence="5" id="KW-0029">Amino-acid transport</keyword>
<feature type="region of interest" description="Disordered" evidence="8">
    <location>
        <begin position="145"/>
        <end position="174"/>
    </location>
</feature>
<protein>
    <recommendedName>
        <fullName evidence="10">Amino acid transporter transmembrane domain-containing protein</fullName>
    </recommendedName>
</protein>
<comment type="subcellular location">
    <subcellularLocation>
        <location evidence="1">Membrane</location>
        <topology evidence="1">Multi-pass membrane protein</topology>
    </subcellularLocation>
</comment>
<evidence type="ECO:0000259" key="10">
    <source>
        <dbReference type="Pfam" id="PF01490"/>
    </source>
</evidence>
<dbReference type="GO" id="GO:0005774">
    <property type="term" value="C:vacuolar membrane"/>
    <property type="evidence" value="ECO:0007669"/>
    <property type="project" value="TreeGrafter"/>
</dbReference>
<keyword evidence="3" id="KW-0813">Transport</keyword>
<feature type="transmembrane region" description="Helical" evidence="9">
    <location>
        <begin position="335"/>
        <end position="356"/>
    </location>
</feature>
<feature type="domain" description="Amino acid transporter transmembrane" evidence="10">
    <location>
        <begin position="256"/>
        <end position="650"/>
    </location>
</feature>
<feature type="transmembrane region" description="Helical" evidence="9">
    <location>
        <begin position="516"/>
        <end position="535"/>
    </location>
</feature>
<organism evidence="11 12">
    <name type="scientific">Venturia effusa</name>
    <dbReference type="NCBI Taxonomy" id="50376"/>
    <lineage>
        <taxon>Eukaryota</taxon>
        <taxon>Fungi</taxon>
        <taxon>Dikarya</taxon>
        <taxon>Ascomycota</taxon>
        <taxon>Pezizomycotina</taxon>
        <taxon>Dothideomycetes</taxon>
        <taxon>Pleosporomycetidae</taxon>
        <taxon>Venturiales</taxon>
        <taxon>Venturiaceae</taxon>
        <taxon>Venturia</taxon>
    </lineage>
</organism>
<keyword evidence="6 9" id="KW-1133">Transmembrane helix</keyword>
<reference evidence="11 12" key="1">
    <citation type="submission" date="2019-07" db="EMBL/GenBank/DDBJ databases">
        <title>Finished genome of Venturia effusa.</title>
        <authorList>
            <person name="Young C.A."/>
            <person name="Cox M.P."/>
            <person name="Ganley A.R.D."/>
            <person name="David W.J."/>
        </authorList>
    </citation>
    <scope>NUCLEOTIDE SEQUENCE [LARGE SCALE GENOMIC DNA]</scope>
    <source>
        <strain evidence="12">albino</strain>
    </source>
</reference>
<evidence type="ECO:0000313" key="11">
    <source>
        <dbReference type="EMBL" id="QDS70264.1"/>
    </source>
</evidence>
<evidence type="ECO:0000313" key="12">
    <source>
        <dbReference type="Proteomes" id="UP000316270"/>
    </source>
</evidence>
<dbReference type="STRING" id="50376.A0A517L3Q2"/>
<dbReference type="GO" id="GO:0015179">
    <property type="term" value="F:L-amino acid transmembrane transporter activity"/>
    <property type="evidence" value="ECO:0007669"/>
    <property type="project" value="TreeGrafter"/>
</dbReference>
<gene>
    <name evidence="11" type="ORF">FKW77_007644</name>
</gene>
<feature type="transmembrane region" description="Helical" evidence="9">
    <location>
        <begin position="574"/>
        <end position="594"/>
    </location>
</feature>
<feature type="transmembrane region" description="Helical" evidence="9">
    <location>
        <begin position="431"/>
        <end position="451"/>
    </location>
</feature>
<keyword evidence="12" id="KW-1185">Reference proteome</keyword>
<feature type="region of interest" description="Disordered" evidence="8">
    <location>
        <begin position="1"/>
        <end position="59"/>
    </location>
</feature>
<dbReference type="InterPro" id="IPR013057">
    <property type="entry name" value="AA_transpt_TM"/>
</dbReference>
<evidence type="ECO:0000256" key="9">
    <source>
        <dbReference type="SAM" id="Phobius"/>
    </source>
</evidence>
<evidence type="ECO:0000256" key="1">
    <source>
        <dbReference type="ARBA" id="ARBA00004141"/>
    </source>
</evidence>
<sequence>MNAPPGKQPASWHDYDSGRHSSFGSDRSESHIQWEDNSQPDLSRRSSNPREGHDEAFNRLHRRSSAALRLNALRQVGGVNSIDNFARSWQRAAGFYEITPVRPSFRFADEGDAEPSYSRQEVTSSPEASRSLLRKQFHEDGRKTSDNALEDESAHPEASQQHDGTMSSRLDAQRRRYSRDDSIFSIEPSLASPFGGSYGTMYGSLSRVNRSSMRHAARLFEEQQLKGVMEPDKEREPLIVKTVEENGVAFNVVVGQSTLPQTVFNSVNTLIGVGLLSLPLAIHYSGWVIGSVFFAFSAVSTQYTAKLLAKCLDVDSSLITFADLAYVSFGHRARVMVSLLFTVELIGANVALIVLFGDSLDALIAGYGVVAWKVVSAFILVPLAFLPLRLLSFTSILGILATFGIVASVFIDGLVKPHQPGSIRQPATQYLFPVSWLTVPLSLGLLMSPWGGHSVFPNIYRDMRHPYKYRRAVDITYLFTFMLDMSMAVFGILMFGDAVHDEITSNILLTKGFPPGISVFIVCCIAIIPLTKVPLNARPIISTLEILFGLDARAIAGSSSLMGMSGFNRGLFKAAIRVLVTLVFVGTAIVFPSFDRIMTLMGSLCGFTVCIILPLAFHLKLFGNELTKREKFLNWFMLIASSIMGVVSTVFACLPKEMLGA</sequence>
<evidence type="ECO:0000256" key="2">
    <source>
        <dbReference type="ARBA" id="ARBA00008066"/>
    </source>
</evidence>
<dbReference type="Proteomes" id="UP000316270">
    <property type="component" value="Chromosome 4"/>
</dbReference>
<dbReference type="AlphaFoldDB" id="A0A517L3Q2"/>
<name>A0A517L3Q2_9PEZI</name>
<feature type="transmembrane region" description="Helical" evidence="9">
    <location>
        <begin position="632"/>
        <end position="652"/>
    </location>
</feature>
<keyword evidence="7 9" id="KW-0472">Membrane</keyword>
<feature type="transmembrane region" description="Helical" evidence="9">
    <location>
        <begin position="270"/>
        <end position="296"/>
    </location>
</feature>
<dbReference type="Pfam" id="PF01490">
    <property type="entry name" value="Aa_trans"/>
    <property type="match status" value="1"/>
</dbReference>
<feature type="compositionally biased region" description="Basic and acidic residues" evidence="8">
    <location>
        <begin position="42"/>
        <end position="58"/>
    </location>
</feature>
<dbReference type="PANTHER" id="PTHR22950">
    <property type="entry name" value="AMINO ACID TRANSPORTER"/>
    <property type="match status" value="1"/>
</dbReference>
<dbReference type="PANTHER" id="PTHR22950:SF692">
    <property type="entry name" value="TRANSMEMBRANE AMINO ACID TRANSPORTER FAMILY PROTEIN"/>
    <property type="match status" value="1"/>
</dbReference>
<evidence type="ECO:0000256" key="5">
    <source>
        <dbReference type="ARBA" id="ARBA00022970"/>
    </source>
</evidence>
<feature type="region of interest" description="Disordered" evidence="8">
    <location>
        <begin position="107"/>
        <end position="130"/>
    </location>
</feature>
<feature type="transmembrane region" description="Helical" evidence="9">
    <location>
        <begin position="472"/>
        <end position="496"/>
    </location>
</feature>
<accession>A0A517L3Q2</accession>
<evidence type="ECO:0000256" key="6">
    <source>
        <dbReference type="ARBA" id="ARBA00022989"/>
    </source>
</evidence>
<evidence type="ECO:0000256" key="3">
    <source>
        <dbReference type="ARBA" id="ARBA00022448"/>
    </source>
</evidence>
<evidence type="ECO:0000256" key="4">
    <source>
        <dbReference type="ARBA" id="ARBA00022692"/>
    </source>
</evidence>
<keyword evidence="4 9" id="KW-0812">Transmembrane</keyword>
<dbReference type="OrthoDB" id="655540at2759"/>
<comment type="similarity">
    <text evidence="2">Belongs to the amino acid/polyamine transporter 2 family.</text>
</comment>